<sequence length="148" mass="16638">MTHWSGRSSSASFATISMLDRAARSTATESAGNDHAEGPDFVRIQQSPEFAELRSRIRRFVFPVTLLFFVWYLGYVVLAAYATDFMSHRLFGSVNVGLVLGISQFASTVAITLWYRGYARRRIDRLPSDKQAQLVTAIPVLEELLSEE</sequence>
<dbReference type="EMBL" id="JBHTIS010000124">
    <property type="protein sequence ID" value="MFD1044787.1"/>
    <property type="molecule type" value="Genomic_DNA"/>
</dbReference>
<evidence type="ECO:0000313" key="3">
    <source>
        <dbReference type="Proteomes" id="UP001597045"/>
    </source>
</evidence>
<protein>
    <submittedName>
        <fullName evidence="2">DUF485 domain-containing protein</fullName>
    </submittedName>
</protein>
<name>A0ABW3M398_9PSEU</name>
<accession>A0ABW3M398</accession>
<keyword evidence="3" id="KW-1185">Reference proteome</keyword>
<keyword evidence="1" id="KW-0812">Transmembrane</keyword>
<reference evidence="3" key="1">
    <citation type="journal article" date="2019" name="Int. J. Syst. Evol. Microbiol.">
        <title>The Global Catalogue of Microorganisms (GCM) 10K type strain sequencing project: providing services to taxonomists for standard genome sequencing and annotation.</title>
        <authorList>
            <consortium name="The Broad Institute Genomics Platform"/>
            <consortium name="The Broad Institute Genome Sequencing Center for Infectious Disease"/>
            <person name="Wu L."/>
            <person name="Ma J."/>
        </authorList>
    </citation>
    <scope>NUCLEOTIDE SEQUENCE [LARGE SCALE GENOMIC DNA]</scope>
    <source>
        <strain evidence="3">JCM 31486</strain>
    </source>
</reference>
<evidence type="ECO:0000313" key="2">
    <source>
        <dbReference type="EMBL" id="MFD1044787.1"/>
    </source>
</evidence>
<feature type="transmembrane region" description="Helical" evidence="1">
    <location>
        <begin position="94"/>
        <end position="115"/>
    </location>
</feature>
<comment type="caution">
    <text evidence="2">The sequence shown here is derived from an EMBL/GenBank/DDBJ whole genome shotgun (WGS) entry which is preliminary data.</text>
</comment>
<dbReference type="PANTHER" id="PTHR38441">
    <property type="entry name" value="INTEGRAL MEMBRANE PROTEIN-RELATED"/>
    <property type="match status" value="1"/>
</dbReference>
<dbReference type="Pfam" id="PF04341">
    <property type="entry name" value="DUF485"/>
    <property type="match status" value="1"/>
</dbReference>
<keyword evidence="1" id="KW-1133">Transmembrane helix</keyword>
<proteinExistence type="predicted"/>
<gene>
    <name evidence="2" type="ORF">ACFQ1S_03830</name>
</gene>
<dbReference type="PANTHER" id="PTHR38441:SF1">
    <property type="entry name" value="MEMBRANE PROTEIN"/>
    <property type="match status" value="1"/>
</dbReference>
<feature type="transmembrane region" description="Helical" evidence="1">
    <location>
        <begin position="60"/>
        <end position="82"/>
    </location>
</feature>
<evidence type="ECO:0000256" key="1">
    <source>
        <dbReference type="SAM" id="Phobius"/>
    </source>
</evidence>
<organism evidence="2 3">
    <name type="scientific">Kibdelosporangium lantanae</name>
    <dbReference type="NCBI Taxonomy" id="1497396"/>
    <lineage>
        <taxon>Bacteria</taxon>
        <taxon>Bacillati</taxon>
        <taxon>Actinomycetota</taxon>
        <taxon>Actinomycetes</taxon>
        <taxon>Pseudonocardiales</taxon>
        <taxon>Pseudonocardiaceae</taxon>
        <taxon>Kibdelosporangium</taxon>
    </lineage>
</organism>
<dbReference type="Proteomes" id="UP001597045">
    <property type="component" value="Unassembled WGS sequence"/>
</dbReference>
<dbReference type="InterPro" id="IPR007436">
    <property type="entry name" value="DUF485"/>
</dbReference>
<keyword evidence="1" id="KW-0472">Membrane</keyword>